<dbReference type="EMBL" id="BSPD01000035">
    <property type="protein sequence ID" value="GLS25807.1"/>
    <property type="molecule type" value="Genomic_DNA"/>
</dbReference>
<accession>A0AA37WP76</accession>
<dbReference type="SUPFAM" id="SSF54975">
    <property type="entry name" value="Acylphosphatase/BLUF domain-like"/>
    <property type="match status" value="1"/>
</dbReference>
<keyword evidence="3" id="KW-1185">Reference proteome</keyword>
<dbReference type="GO" id="GO:0009882">
    <property type="term" value="F:blue light photoreceptor activity"/>
    <property type="evidence" value="ECO:0007669"/>
    <property type="project" value="InterPro"/>
</dbReference>
<organism evidence="2 3">
    <name type="scientific">Marinibactrum halimedae</name>
    <dbReference type="NCBI Taxonomy" id="1444977"/>
    <lineage>
        <taxon>Bacteria</taxon>
        <taxon>Pseudomonadati</taxon>
        <taxon>Pseudomonadota</taxon>
        <taxon>Gammaproteobacteria</taxon>
        <taxon>Cellvibrionales</taxon>
        <taxon>Cellvibrionaceae</taxon>
        <taxon>Marinibactrum</taxon>
    </lineage>
</organism>
<proteinExistence type="predicted"/>
<dbReference type="GO" id="GO:0071949">
    <property type="term" value="F:FAD binding"/>
    <property type="evidence" value="ECO:0007669"/>
    <property type="project" value="InterPro"/>
</dbReference>
<name>A0AA37WP76_9GAMM</name>
<dbReference type="AlphaFoldDB" id="A0AA37WP76"/>
<dbReference type="InterPro" id="IPR007024">
    <property type="entry name" value="BLUF_domain"/>
</dbReference>
<dbReference type="Pfam" id="PF04940">
    <property type="entry name" value="BLUF"/>
    <property type="match status" value="1"/>
</dbReference>
<dbReference type="PROSITE" id="PS50925">
    <property type="entry name" value="BLUF"/>
    <property type="match status" value="1"/>
</dbReference>
<gene>
    <name evidence="2" type="ORF">GCM10007877_15210</name>
</gene>
<dbReference type="Gene3D" id="3.30.70.100">
    <property type="match status" value="1"/>
</dbReference>
<sequence length="139" mass="15812">MFLTRLVYASKKSPKFCSSDIDDILETARKHNGSLGITGLLCFNRQYFLQALEGPRSAINSTYYRITQDKRHSDMLILSYEEIRERNYGSWNMGYVPESSLTAPQTLKYSIGSEFDPFSMSSKSACMLLNDLSKTVPII</sequence>
<dbReference type="InterPro" id="IPR036046">
    <property type="entry name" value="Acylphosphatase-like_dom_sf"/>
</dbReference>
<evidence type="ECO:0000313" key="3">
    <source>
        <dbReference type="Proteomes" id="UP001156870"/>
    </source>
</evidence>
<dbReference type="Proteomes" id="UP001156870">
    <property type="component" value="Unassembled WGS sequence"/>
</dbReference>
<protein>
    <recommendedName>
        <fullName evidence="1">BLUF domain-containing protein</fullName>
    </recommendedName>
</protein>
<comment type="caution">
    <text evidence="2">The sequence shown here is derived from an EMBL/GenBank/DDBJ whole genome shotgun (WGS) entry which is preliminary data.</text>
</comment>
<dbReference type="RefSeq" id="WP_232593892.1">
    <property type="nucleotide sequence ID" value="NZ_BSPD01000035.1"/>
</dbReference>
<feature type="domain" description="BLUF" evidence="1">
    <location>
        <begin position="3"/>
        <end position="94"/>
    </location>
</feature>
<evidence type="ECO:0000259" key="1">
    <source>
        <dbReference type="PROSITE" id="PS50925"/>
    </source>
</evidence>
<dbReference type="SMART" id="SM01034">
    <property type="entry name" value="BLUF"/>
    <property type="match status" value="1"/>
</dbReference>
<evidence type="ECO:0000313" key="2">
    <source>
        <dbReference type="EMBL" id="GLS25807.1"/>
    </source>
</evidence>
<reference evidence="2 3" key="1">
    <citation type="journal article" date="2014" name="Int. J. Syst. Evol. Microbiol.">
        <title>Complete genome sequence of Corynebacterium casei LMG S-19264T (=DSM 44701T), isolated from a smear-ripened cheese.</title>
        <authorList>
            <consortium name="US DOE Joint Genome Institute (JGI-PGF)"/>
            <person name="Walter F."/>
            <person name="Albersmeier A."/>
            <person name="Kalinowski J."/>
            <person name="Ruckert C."/>
        </authorList>
    </citation>
    <scope>NUCLEOTIDE SEQUENCE [LARGE SCALE GENOMIC DNA]</scope>
    <source>
        <strain evidence="2 3">NBRC 110095</strain>
    </source>
</reference>